<sequence length="181" mass="20226">MTVLPHSSLQPGLPFPSLEINVVGIEETQPLFDATSERAKLIVVFRGAFCPFCRKTIEKLKETLPLLQEAEIDLIAISADKQEVAEKHVQDNEITFPVGYNLGVQEMKQLGVYVSAPTNYIEQEQLFSEPAWFLVLSNGLIKFLDYSSVPFGGRPDVERVVQFYKWTLGNGSKVAWGAHAI</sequence>
<accession>A0A1Y2CFU3</accession>
<dbReference type="InterPro" id="IPR036249">
    <property type="entry name" value="Thioredoxin-like_sf"/>
</dbReference>
<dbReference type="OrthoDB" id="338622at2759"/>
<dbReference type="InterPro" id="IPR013766">
    <property type="entry name" value="Thioredoxin_domain"/>
</dbReference>
<dbReference type="Proteomes" id="UP000193642">
    <property type="component" value="Unassembled WGS sequence"/>
</dbReference>
<evidence type="ECO:0000313" key="3">
    <source>
        <dbReference type="Proteomes" id="UP000193642"/>
    </source>
</evidence>
<feature type="domain" description="Thioredoxin" evidence="1">
    <location>
        <begin position="9"/>
        <end position="169"/>
    </location>
</feature>
<evidence type="ECO:0000313" key="2">
    <source>
        <dbReference type="EMBL" id="ORY45899.1"/>
    </source>
</evidence>
<dbReference type="InterPro" id="IPR000866">
    <property type="entry name" value="AhpC/TSA"/>
</dbReference>
<dbReference type="PROSITE" id="PS51352">
    <property type="entry name" value="THIOREDOXIN_2"/>
    <property type="match status" value="1"/>
</dbReference>
<dbReference type="GO" id="GO:0016209">
    <property type="term" value="F:antioxidant activity"/>
    <property type="evidence" value="ECO:0007669"/>
    <property type="project" value="InterPro"/>
</dbReference>
<dbReference type="SUPFAM" id="SSF52833">
    <property type="entry name" value="Thioredoxin-like"/>
    <property type="match status" value="1"/>
</dbReference>
<dbReference type="GO" id="GO:0016491">
    <property type="term" value="F:oxidoreductase activity"/>
    <property type="evidence" value="ECO:0007669"/>
    <property type="project" value="InterPro"/>
</dbReference>
<dbReference type="Pfam" id="PF00578">
    <property type="entry name" value="AhpC-TSA"/>
    <property type="match status" value="1"/>
</dbReference>
<protein>
    <recommendedName>
        <fullName evidence="1">Thioredoxin domain-containing protein</fullName>
    </recommendedName>
</protein>
<dbReference type="Gene3D" id="3.40.30.10">
    <property type="entry name" value="Glutaredoxin"/>
    <property type="match status" value="1"/>
</dbReference>
<organism evidence="2 3">
    <name type="scientific">Rhizoclosmatium globosum</name>
    <dbReference type="NCBI Taxonomy" id="329046"/>
    <lineage>
        <taxon>Eukaryota</taxon>
        <taxon>Fungi</taxon>
        <taxon>Fungi incertae sedis</taxon>
        <taxon>Chytridiomycota</taxon>
        <taxon>Chytridiomycota incertae sedis</taxon>
        <taxon>Chytridiomycetes</taxon>
        <taxon>Chytridiales</taxon>
        <taxon>Chytriomycetaceae</taxon>
        <taxon>Rhizoclosmatium</taxon>
    </lineage>
</organism>
<proteinExistence type="predicted"/>
<name>A0A1Y2CFU3_9FUNG</name>
<reference evidence="2 3" key="1">
    <citation type="submission" date="2016-07" db="EMBL/GenBank/DDBJ databases">
        <title>Pervasive Adenine N6-methylation of Active Genes in Fungi.</title>
        <authorList>
            <consortium name="DOE Joint Genome Institute"/>
            <person name="Mondo S.J."/>
            <person name="Dannebaum R.O."/>
            <person name="Kuo R.C."/>
            <person name="Labutti K."/>
            <person name="Haridas S."/>
            <person name="Kuo A."/>
            <person name="Salamov A."/>
            <person name="Ahrendt S.R."/>
            <person name="Lipzen A."/>
            <person name="Sullivan W."/>
            <person name="Andreopoulos W.B."/>
            <person name="Clum A."/>
            <person name="Lindquist E."/>
            <person name="Daum C."/>
            <person name="Ramamoorthy G.K."/>
            <person name="Gryganskyi A."/>
            <person name="Culley D."/>
            <person name="Magnuson J.K."/>
            <person name="James T.Y."/>
            <person name="O'Malley M.A."/>
            <person name="Stajich J.E."/>
            <person name="Spatafora J.W."/>
            <person name="Visel A."/>
            <person name="Grigoriev I.V."/>
        </authorList>
    </citation>
    <scope>NUCLEOTIDE SEQUENCE [LARGE SCALE GENOMIC DNA]</scope>
    <source>
        <strain evidence="2 3">JEL800</strain>
    </source>
</reference>
<dbReference type="AlphaFoldDB" id="A0A1Y2CFU3"/>
<keyword evidence="3" id="KW-1185">Reference proteome</keyword>
<gene>
    <name evidence="2" type="ORF">BCR33DRAFT_715929</name>
</gene>
<evidence type="ECO:0000259" key="1">
    <source>
        <dbReference type="PROSITE" id="PS51352"/>
    </source>
</evidence>
<dbReference type="EMBL" id="MCGO01000018">
    <property type="protein sequence ID" value="ORY45899.1"/>
    <property type="molecule type" value="Genomic_DNA"/>
</dbReference>
<comment type="caution">
    <text evidence="2">The sequence shown here is derived from an EMBL/GenBank/DDBJ whole genome shotgun (WGS) entry which is preliminary data.</text>
</comment>
<dbReference type="PROSITE" id="PS00195">
    <property type="entry name" value="GLUTAREDOXIN_1"/>
    <property type="match status" value="1"/>
</dbReference>
<dbReference type="InterPro" id="IPR011767">
    <property type="entry name" value="GLR_AS"/>
</dbReference>